<evidence type="ECO:0000256" key="1">
    <source>
        <dbReference type="SAM" id="MobiDB-lite"/>
    </source>
</evidence>
<evidence type="ECO:0000313" key="3">
    <source>
        <dbReference type="Proteomes" id="UP001242732"/>
    </source>
</evidence>
<name>A0ABY9APP3_PARCI</name>
<sequence>MTLPEHFAWDTDRWGKAWLRCHRAIIASVSKTVFPDGRWIANINRHDERTASYPHAYFRSQGSAMRSVERWACAHAGRLMHELETGARRRIAEPAPSREERRLARKLRG</sequence>
<organism evidence="2 3">
    <name type="scientific">Paracidovorax citrulli</name>
    <name type="common">Acidovorax citrulli</name>
    <dbReference type="NCBI Taxonomy" id="80869"/>
    <lineage>
        <taxon>Bacteria</taxon>
        <taxon>Pseudomonadati</taxon>
        <taxon>Pseudomonadota</taxon>
        <taxon>Betaproteobacteria</taxon>
        <taxon>Burkholderiales</taxon>
        <taxon>Comamonadaceae</taxon>
        <taxon>Paracidovorax</taxon>
    </lineage>
</organism>
<keyword evidence="3" id="KW-1185">Reference proteome</keyword>
<feature type="region of interest" description="Disordered" evidence="1">
    <location>
        <begin position="89"/>
        <end position="109"/>
    </location>
</feature>
<reference evidence="2 3" key="1">
    <citation type="submission" date="2023-06" db="EMBL/GenBank/DDBJ databases">
        <authorList>
            <person name="Ham H."/>
            <person name="Park D.S."/>
        </authorList>
    </citation>
    <scope>NUCLEOTIDE SEQUENCE [LARGE SCALE GENOMIC DNA]</scope>
    <source>
        <strain evidence="2 3">KACC 17005</strain>
    </source>
</reference>
<accession>A0ABY9APP3</accession>
<dbReference type="EMBL" id="CP127363">
    <property type="protein sequence ID" value="WIY48488.1"/>
    <property type="molecule type" value="Genomic_DNA"/>
</dbReference>
<dbReference type="RefSeq" id="WP_133246153.1">
    <property type="nucleotide sequence ID" value="NZ_CP023687.1"/>
</dbReference>
<protein>
    <submittedName>
        <fullName evidence="2">Uncharacterized protein</fullName>
    </submittedName>
</protein>
<gene>
    <name evidence="2" type="ORF">QRO08_22140</name>
</gene>
<dbReference type="Proteomes" id="UP001242732">
    <property type="component" value="Chromosome"/>
</dbReference>
<evidence type="ECO:0000313" key="2">
    <source>
        <dbReference type="EMBL" id="WIY48488.1"/>
    </source>
</evidence>
<feature type="compositionally biased region" description="Basic and acidic residues" evidence="1">
    <location>
        <begin position="89"/>
        <end position="102"/>
    </location>
</feature>
<proteinExistence type="predicted"/>